<dbReference type="InterPro" id="IPR005247">
    <property type="entry name" value="YbhB_YbcL/LppC-like"/>
</dbReference>
<proteinExistence type="predicted"/>
<dbReference type="Gene3D" id="3.90.280.10">
    <property type="entry name" value="PEBP-like"/>
    <property type="match status" value="1"/>
</dbReference>
<evidence type="ECO:0000256" key="1">
    <source>
        <dbReference type="SAM" id="SignalP"/>
    </source>
</evidence>
<accession>A0A222P4Y4</accession>
<name>A0A222P4Y4_9GAMM</name>
<dbReference type="RefSeq" id="WP_094091719.1">
    <property type="nucleotide sequence ID" value="NZ_CP016397.1"/>
</dbReference>
<keyword evidence="1" id="KW-0732">Signal</keyword>
<evidence type="ECO:0000313" key="3">
    <source>
        <dbReference type="Proteomes" id="UP000201728"/>
    </source>
</evidence>
<evidence type="ECO:0000313" key="2">
    <source>
        <dbReference type="EMBL" id="ASQ46906.1"/>
    </source>
</evidence>
<dbReference type="EMBL" id="CP016397">
    <property type="protein sequence ID" value="ASQ46906.1"/>
    <property type="molecule type" value="Genomic_DNA"/>
</dbReference>
<dbReference type="CDD" id="cd00865">
    <property type="entry name" value="PEBP_bact_arch"/>
    <property type="match status" value="1"/>
</dbReference>
<organism evidence="2 3">
    <name type="scientific">Legionella clemsonensis</name>
    <dbReference type="NCBI Taxonomy" id="1867846"/>
    <lineage>
        <taxon>Bacteria</taxon>
        <taxon>Pseudomonadati</taxon>
        <taxon>Pseudomonadota</taxon>
        <taxon>Gammaproteobacteria</taxon>
        <taxon>Legionellales</taxon>
        <taxon>Legionellaceae</taxon>
        <taxon>Legionella</taxon>
    </lineage>
</organism>
<dbReference type="SUPFAM" id="SSF49777">
    <property type="entry name" value="PEBP-like"/>
    <property type="match status" value="1"/>
</dbReference>
<dbReference type="PANTHER" id="PTHR30289">
    <property type="entry name" value="UNCHARACTERIZED PROTEIN YBCL-RELATED"/>
    <property type="match status" value="1"/>
</dbReference>
<gene>
    <name evidence="2" type="ORF">clem_11845</name>
</gene>
<reference evidence="2 3" key="1">
    <citation type="submission" date="2016-07" db="EMBL/GenBank/DDBJ databases">
        <authorList>
            <person name="Hassler H."/>
        </authorList>
    </citation>
    <scope>NUCLEOTIDE SEQUENCE [LARGE SCALE GENOMIC DNA]</scope>
    <source>
        <strain evidence="2 3">CDC-D5610</strain>
    </source>
</reference>
<dbReference type="AlphaFoldDB" id="A0A222P4Y4"/>
<feature type="chain" id="PRO_5012894768" evidence="1">
    <location>
        <begin position="20"/>
        <end position="170"/>
    </location>
</feature>
<dbReference type="InterPro" id="IPR036610">
    <property type="entry name" value="PEBP-like_sf"/>
</dbReference>
<sequence>MKNAVVILLCLLFPFLTFANTKNFDFGSPVFDADSFIPEKYTCEGANLSPAFYWGNPPANTKSFVIIIDDLETGNDPWVHWVLFNIPANIRNLTEGEIPHGAVNGKNSWGLVGYKGPCPPSGTSHRYLFKLYALDIMLPLTSSATKEEVVKAMEYHVVGMSEFAGNFSRE</sequence>
<dbReference type="Proteomes" id="UP000201728">
    <property type="component" value="Chromosome"/>
</dbReference>
<feature type="signal peptide" evidence="1">
    <location>
        <begin position="1"/>
        <end position="19"/>
    </location>
</feature>
<dbReference type="OrthoDB" id="9797506at2"/>
<dbReference type="NCBIfam" id="TIGR00481">
    <property type="entry name" value="YbhB/YbcL family Raf kinase inhibitor-like protein"/>
    <property type="match status" value="1"/>
</dbReference>
<dbReference type="InterPro" id="IPR008914">
    <property type="entry name" value="PEBP"/>
</dbReference>
<keyword evidence="3" id="KW-1185">Reference proteome</keyword>
<dbReference type="PANTHER" id="PTHR30289:SF1">
    <property type="entry name" value="PEBP (PHOSPHATIDYLETHANOLAMINE-BINDING PROTEIN) FAMILY PROTEIN"/>
    <property type="match status" value="1"/>
</dbReference>
<dbReference type="KEGG" id="lcd:clem_11845"/>
<dbReference type="Pfam" id="PF01161">
    <property type="entry name" value="PBP"/>
    <property type="match status" value="1"/>
</dbReference>
<protein>
    <submittedName>
        <fullName evidence="2">Putative kinase inhibitor protein</fullName>
    </submittedName>
</protein>